<evidence type="ECO:0000313" key="2">
    <source>
        <dbReference type="Ensembl" id="ENSCSEP00000021961.1"/>
    </source>
</evidence>
<dbReference type="Proteomes" id="UP000265120">
    <property type="component" value="Chromosome 13"/>
</dbReference>
<dbReference type="Gene3D" id="2.100.10.20">
    <property type="entry name" value="Vitelline membrane outer layer protein I (VOMI)"/>
    <property type="match status" value="1"/>
</dbReference>
<sequence>MASLYLALASLVLLALGFCEEEKVFMQRAGVAFNNREHRSLLFVNNGERFGNWTWPEMCPENFFAVGFSIRVKTLLTLIILLY</sequence>
<dbReference type="InParanoid" id="A0A3P8W8K4"/>
<organism evidence="2 3">
    <name type="scientific">Cynoglossus semilaevis</name>
    <name type="common">Tongue sole</name>
    <dbReference type="NCBI Taxonomy" id="244447"/>
    <lineage>
        <taxon>Eukaryota</taxon>
        <taxon>Metazoa</taxon>
        <taxon>Chordata</taxon>
        <taxon>Craniata</taxon>
        <taxon>Vertebrata</taxon>
        <taxon>Euteleostomi</taxon>
        <taxon>Actinopterygii</taxon>
        <taxon>Neopterygii</taxon>
        <taxon>Teleostei</taxon>
        <taxon>Neoteleostei</taxon>
        <taxon>Acanthomorphata</taxon>
        <taxon>Carangaria</taxon>
        <taxon>Pleuronectiformes</taxon>
        <taxon>Pleuronectoidei</taxon>
        <taxon>Cynoglossidae</taxon>
        <taxon>Cynoglossinae</taxon>
        <taxon>Cynoglossus</taxon>
    </lineage>
</organism>
<proteinExistence type="predicted"/>
<dbReference type="GeneTree" id="ENSGT01110000269003"/>
<protein>
    <submittedName>
        <fullName evidence="2">Uncharacterized protein</fullName>
    </submittedName>
</protein>
<keyword evidence="1" id="KW-0732">Signal</keyword>
<dbReference type="InterPro" id="IPR005515">
    <property type="entry name" value="VOMI"/>
</dbReference>
<feature type="chain" id="PRO_5018085064" evidence="1">
    <location>
        <begin position="18"/>
        <end position="83"/>
    </location>
</feature>
<reference evidence="2 3" key="1">
    <citation type="journal article" date="2014" name="Nat. Genet.">
        <title>Whole-genome sequence of a flatfish provides insights into ZW sex chromosome evolution and adaptation to a benthic lifestyle.</title>
        <authorList>
            <person name="Chen S."/>
            <person name="Zhang G."/>
            <person name="Shao C."/>
            <person name="Huang Q."/>
            <person name="Liu G."/>
            <person name="Zhang P."/>
            <person name="Song W."/>
            <person name="An N."/>
            <person name="Chalopin D."/>
            <person name="Volff J.N."/>
            <person name="Hong Y."/>
            <person name="Li Q."/>
            <person name="Sha Z."/>
            <person name="Zhou H."/>
            <person name="Xie M."/>
            <person name="Yu Q."/>
            <person name="Liu Y."/>
            <person name="Xiang H."/>
            <person name="Wang N."/>
            <person name="Wu K."/>
            <person name="Yang C."/>
            <person name="Zhou Q."/>
            <person name="Liao X."/>
            <person name="Yang L."/>
            <person name="Hu Q."/>
            <person name="Zhang J."/>
            <person name="Meng L."/>
            <person name="Jin L."/>
            <person name="Tian Y."/>
            <person name="Lian J."/>
            <person name="Yang J."/>
            <person name="Miao G."/>
            <person name="Liu S."/>
            <person name="Liang Z."/>
            <person name="Yan F."/>
            <person name="Li Y."/>
            <person name="Sun B."/>
            <person name="Zhang H."/>
            <person name="Zhang J."/>
            <person name="Zhu Y."/>
            <person name="Du M."/>
            <person name="Zhao Y."/>
            <person name="Schartl M."/>
            <person name="Tang Q."/>
            <person name="Wang J."/>
        </authorList>
    </citation>
    <scope>NUCLEOTIDE SEQUENCE</scope>
</reference>
<accession>A0A3P8W8K4</accession>
<dbReference type="AlphaFoldDB" id="A0A3P8W8K4"/>
<name>A0A3P8W8K4_CYNSE</name>
<evidence type="ECO:0000256" key="1">
    <source>
        <dbReference type="SAM" id="SignalP"/>
    </source>
</evidence>
<keyword evidence="3" id="KW-1185">Reference proteome</keyword>
<dbReference type="InterPro" id="IPR036706">
    <property type="entry name" value="VOMI_sf"/>
</dbReference>
<reference evidence="2" key="3">
    <citation type="submission" date="2025-09" db="UniProtKB">
        <authorList>
            <consortium name="Ensembl"/>
        </authorList>
    </citation>
    <scope>IDENTIFICATION</scope>
</reference>
<dbReference type="SUPFAM" id="SSF51092">
    <property type="entry name" value="Vitelline membrane outer protein-I (VMO-I)"/>
    <property type="match status" value="1"/>
</dbReference>
<dbReference type="STRING" id="244447.ENSCSEP00000021961"/>
<feature type="signal peptide" evidence="1">
    <location>
        <begin position="1"/>
        <end position="17"/>
    </location>
</feature>
<evidence type="ECO:0000313" key="3">
    <source>
        <dbReference type="Proteomes" id="UP000265120"/>
    </source>
</evidence>
<dbReference type="Pfam" id="PF03762">
    <property type="entry name" value="VOMI"/>
    <property type="match status" value="1"/>
</dbReference>
<dbReference type="Ensembl" id="ENSCSET00000022240.1">
    <property type="protein sequence ID" value="ENSCSEP00000021961.1"/>
    <property type="gene ID" value="ENSCSEG00000014009.1"/>
</dbReference>
<reference evidence="2" key="2">
    <citation type="submission" date="2025-08" db="UniProtKB">
        <authorList>
            <consortium name="Ensembl"/>
        </authorList>
    </citation>
    <scope>IDENTIFICATION</scope>
</reference>